<evidence type="ECO:0000313" key="2">
    <source>
        <dbReference type="EMBL" id="SFJ51811.1"/>
    </source>
</evidence>
<dbReference type="STRING" id="390807.SAMN04488095_2958"/>
<dbReference type="InterPro" id="IPR036873">
    <property type="entry name" value="Rhodanese-like_dom_sf"/>
</dbReference>
<sequence length="214" mass="22922">MAHLSTSSKSLSAHLHLPDAPQILDLRDPADAAADPRRIPGARPTTLAELEASDIASGSFVCVCQKGGKFSQLAAAILRSTGASAQSMDGGHLAWIAADLPLVASGRLAEQWVLPTDPTWDELTSLWVLRRFIDRLAPVMPVTRDWLDQSADVWKARIVPNEPCDLASVAQLSHPLLDVLKGGSDRLIAGRLTRITTPLDALDLVDDWLAGEAA</sequence>
<dbReference type="Gene3D" id="3.40.250.10">
    <property type="entry name" value="Rhodanese-like domain"/>
    <property type="match status" value="1"/>
</dbReference>
<dbReference type="Pfam" id="PF00581">
    <property type="entry name" value="Rhodanese"/>
    <property type="match status" value="1"/>
</dbReference>
<keyword evidence="2" id="KW-0808">Transferase</keyword>
<dbReference type="SUPFAM" id="SSF52821">
    <property type="entry name" value="Rhodanese/Cell cycle control phosphatase"/>
    <property type="match status" value="1"/>
</dbReference>
<organism evidence="2 3">
    <name type="scientific">Jannaschia pohangensis</name>
    <dbReference type="NCBI Taxonomy" id="390807"/>
    <lineage>
        <taxon>Bacteria</taxon>
        <taxon>Pseudomonadati</taxon>
        <taxon>Pseudomonadota</taxon>
        <taxon>Alphaproteobacteria</taxon>
        <taxon>Rhodobacterales</taxon>
        <taxon>Roseobacteraceae</taxon>
        <taxon>Jannaschia</taxon>
    </lineage>
</organism>
<dbReference type="RefSeq" id="WP_092782463.1">
    <property type="nucleotide sequence ID" value="NZ_FORA01000004.1"/>
</dbReference>
<dbReference type="InterPro" id="IPR001763">
    <property type="entry name" value="Rhodanese-like_dom"/>
</dbReference>
<dbReference type="Proteomes" id="UP000199110">
    <property type="component" value="Unassembled WGS sequence"/>
</dbReference>
<protein>
    <submittedName>
        <fullName evidence="2">Rhodanese-related sulfurtransferase</fullName>
    </submittedName>
</protein>
<proteinExistence type="predicted"/>
<reference evidence="2 3" key="1">
    <citation type="submission" date="2016-10" db="EMBL/GenBank/DDBJ databases">
        <authorList>
            <person name="de Groot N.N."/>
        </authorList>
    </citation>
    <scope>NUCLEOTIDE SEQUENCE [LARGE SCALE GENOMIC DNA]</scope>
    <source>
        <strain evidence="2 3">DSM 19073</strain>
    </source>
</reference>
<name>A0A1I3S2N9_9RHOB</name>
<keyword evidence="3" id="KW-1185">Reference proteome</keyword>
<feature type="domain" description="Rhodanese" evidence="1">
    <location>
        <begin position="17"/>
        <end position="104"/>
    </location>
</feature>
<evidence type="ECO:0000313" key="3">
    <source>
        <dbReference type="Proteomes" id="UP000199110"/>
    </source>
</evidence>
<dbReference type="AlphaFoldDB" id="A0A1I3S2N9"/>
<evidence type="ECO:0000259" key="1">
    <source>
        <dbReference type="PROSITE" id="PS50206"/>
    </source>
</evidence>
<dbReference type="GO" id="GO:0016740">
    <property type="term" value="F:transferase activity"/>
    <property type="evidence" value="ECO:0007669"/>
    <property type="project" value="UniProtKB-KW"/>
</dbReference>
<dbReference type="EMBL" id="FORA01000004">
    <property type="protein sequence ID" value="SFJ51811.1"/>
    <property type="molecule type" value="Genomic_DNA"/>
</dbReference>
<dbReference type="PROSITE" id="PS50206">
    <property type="entry name" value="RHODANESE_3"/>
    <property type="match status" value="1"/>
</dbReference>
<accession>A0A1I3S2N9</accession>
<gene>
    <name evidence="2" type="ORF">SAMN04488095_2958</name>
</gene>
<dbReference type="OrthoDB" id="9784302at2"/>